<dbReference type="SUPFAM" id="SSF51695">
    <property type="entry name" value="PLC-like phosphodiesterases"/>
    <property type="match status" value="1"/>
</dbReference>
<proteinExistence type="predicted"/>
<protein>
    <recommendedName>
        <fullName evidence="4">Phosphoinositide phospholipase C, Ca2+-dependent</fullName>
    </recommendedName>
</protein>
<accession>A0A4U0S6I5</accession>
<dbReference type="RefSeq" id="WP_136728224.1">
    <property type="nucleotide sequence ID" value="NZ_SUMC01000049.1"/>
</dbReference>
<dbReference type="CDD" id="cd08589">
    <property type="entry name" value="PI-PLCc_SaPLC1_like"/>
    <property type="match status" value="1"/>
</dbReference>
<dbReference type="Pfam" id="PF16670">
    <property type="entry name" value="PI-PLC-C1"/>
    <property type="match status" value="1"/>
</dbReference>
<dbReference type="OrthoDB" id="195526at2"/>
<dbReference type="InterPro" id="IPR017946">
    <property type="entry name" value="PLC-like_Pdiesterase_TIM-brl"/>
</dbReference>
<name>A0A4U0S6I5_9ACTN</name>
<comment type="caution">
    <text evidence="2">The sequence shown here is derived from an EMBL/GenBank/DDBJ whole genome shotgun (WGS) entry which is preliminary data.</text>
</comment>
<dbReference type="InterPro" id="IPR032075">
    <property type="entry name" value="PI-PLC-C1"/>
</dbReference>
<evidence type="ECO:0000313" key="3">
    <source>
        <dbReference type="Proteomes" id="UP000305778"/>
    </source>
</evidence>
<feature type="chain" id="PRO_5020330003" description="Phosphoinositide phospholipase C, Ca2+-dependent" evidence="1">
    <location>
        <begin position="33"/>
        <end position="355"/>
    </location>
</feature>
<dbReference type="Proteomes" id="UP000305778">
    <property type="component" value="Unassembled WGS sequence"/>
</dbReference>
<evidence type="ECO:0000313" key="2">
    <source>
        <dbReference type="EMBL" id="TKA04706.1"/>
    </source>
</evidence>
<dbReference type="GO" id="GO:0008081">
    <property type="term" value="F:phosphoric diester hydrolase activity"/>
    <property type="evidence" value="ECO:0007669"/>
    <property type="project" value="InterPro"/>
</dbReference>
<gene>
    <name evidence="2" type="ORF">FCI23_35130</name>
</gene>
<keyword evidence="1" id="KW-0732">Signal</keyword>
<evidence type="ECO:0008006" key="4">
    <source>
        <dbReference type="Google" id="ProtNLM"/>
    </source>
</evidence>
<dbReference type="Gene3D" id="3.20.20.190">
    <property type="entry name" value="Phosphatidylinositol (PI) phosphodiesterase"/>
    <property type="match status" value="1"/>
</dbReference>
<dbReference type="EMBL" id="SUMC01000049">
    <property type="protein sequence ID" value="TKA04706.1"/>
    <property type="molecule type" value="Genomic_DNA"/>
</dbReference>
<feature type="signal peptide" evidence="1">
    <location>
        <begin position="1"/>
        <end position="32"/>
    </location>
</feature>
<dbReference type="GO" id="GO:0006629">
    <property type="term" value="P:lipid metabolic process"/>
    <property type="evidence" value="ECO:0007669"/>
    <property type="project" value="InterPro"/>
</dbReference>
<evidence type="ECO:0000256" key="1">
    <source>
        <dbReference type="SAM" id="SignalP"/>
    </source>
</evidence>
<keyword evidence="3" id="KW-1185">Reference proteome</keyword>
<organism evidence="2 3">
    <name type="scientific">Actinacidiphila oryziradicis</name>
    <dbReference type="NCBI Taxonomy" id="2571141"/>
    <lineage>
        <taxon>Bacteria</taxon>
        <taxon>Bacillati</taxon>
        <taxon>Actinomycetota</taxon>
        <taxon>Actinomycetes</taxon>
        <taxon>Kitasatosporales</taxon>
        <taxon>Streptomycetaceae</taxon>
        <taxon>Actinacidiphila</taxon>
    </lineage>
</organism>
<reference evidence="2 3" key="1">
    <citation type="submission" date="2019-04" db="EMBL/GenBank/DDBJ databases">
        <title>Streptomyces oryziradicis sp. nov., a novel actinomycete isolated from rhizosphere soil of rice (Oryza sativa L.).</title>
        <authorList>
            <person name="Li C."/>
        </authorList>
    </citation>
    <scope>NUCLEOTIDE SEQUENCE [LARGE SCALE GENOMIC DNA]</scope>
    <source>
        <strain evidence="2 3">NEAU-C40</strain>
    </source>
</reference>
<sequence length="355" mass="37437">MPRSLRTAALALAAALALTSLFGGVSAGKASAADTGGLSLAQATTVGLHNTYVPATFSYLAQALDTGTSMIELDVWDDFITKEWKVSHDNPLGNSNNCVDASAASQLYSGGANKDLESCLDDVRVWLAAHPGHAPLYIKLEMKAGFQSTYGLGPAQLDTAIRSHLGSDVFRPADLLAKPGGGTYANLDEAARAGNWPTRAQLAGKVIIEAIPGTVEESNPTDTLWTDVEYATYLRNLNSAGNIGNAEVFPAVHNAASGDPRTRYADTTIRPWFVAFDGDASTYMGGTIDTSWYDTNHYLLVMTDAQNVSPAISDTSPTEAEAQARVAQLAAAHASIVSSDWTTLPTVQAQSLPRG</sequence>
<dbReference type="AlphaFoldDB" id="A0A4U0S6I5"/>